<organism evidence="1 2">
    <name type="scientific">Micromonospora aurantiaca</name>
    <name type="common">nom. illeg.</name>
    <dbReference type="NCBI Taxonomy" id="47850"/>
    <lineage>
        <taxon>Bacteria</taxon>
        <taxon>Bacillati</taxon>
        <taxon>Actinomycetota</taxon>
        <taxon>Actinomycetes</taxon>
        <taxon>Micromonosporales</taxon>
        <taxon>Micromonosporaceae</taxon>
        <taxon>Micromonospora</taxon>
    </lineage>
</organism>
<evidence type="ECO:0000313" key="1">
    <source>
        <dbReference type="EMBL" id="KAB1094729.1"/>
    </source>
</evidence>
<dbReference type="RefSeq" id="WP_030274848.1">
    <property type="nucleotide sequence ID" value="NZ_CP084582.1"/>
</dbReference>
<evidence type="ECO:0000313" key="2">
    <source>
        <dbReference type="Proteomes" id="UP000471364"/>
    </source>
</evidence>
<protein>
    <submittedName>
        <fullName evidence="1">Uncharacterized protein</fullName>
    </submittedName>
</protein>
<proteinExistence type="predicted"/>
<accession>A0ABQ6U5V8</accession>
<gene>
    <name evidence="1" type="ORF">F6X54_33810</name>
</gene>
<dbReference type="Proteomes" id="UP000471364">
    <property type="component" value="Unassembled WGS sequence"/>
</dbReference>
<comment type="caution">
    <text evidence="1">The sequence shown here is derived from an EMBL/GenBank/DDBJ whole genome shotgun (WGS) entry which is preliminary data.</text>
</comment>
<name>A0ABQ6U5V8_9ACTN</name>
<reference evidence="1 2" key="1">
    <citation type="submission" date="2019-09" db="EMBL/GenBank/DDBJ databases">
        <title>High taxonomic diversity of Micromonospora strains isolated from Medicago sativa nodules in different geographical locations.</title>
        <authorList>
            <person name="Martinez-Hidalgo P."/>
            <person name="Flores-Felix J.D."/>
            <person name="Velazquez E."/>
            <person name="Brau L."/>
            <person name="Trujillo M.E."/>
            <person name="Martinez-Molina E."/>
        </authorList>
    </citation>
    <scope>NUCLEOTIDE SEQUENCE [LARGE SCALE GENOMIC DNA]</scope>
    <source>
        <strain evidence="1 2">ALFB5</strain>
    </source>
</reference>
<dbReference type="EMBL" id="WAAR01000331">
    <property type="protein sequence ID" value="KAB1094729.1"/>
    <property type="molecule type" value="Genomic_DNA"/>
</dbReference>
<keyword evidence="2" id="KW-1185">Reference proteome</keyword>
<sequence>MPDRMWSLADFRFDEAIEAAEVYLDSGTELKRMARDEAIAFAHERGASLVAWRPPSDEAVPSCVVAKVSLPLRWERAPLDEPVIDERLWFEAPCGRDVLVGNGHTFAGRMAAWCPHENVGYNVSRAEMGAMSDEARYFVAGFLAGSEPRYPAGVDGETDEADMDAWRAALARFRRTGSWYGRWGTCQVCGCVLLPDTAGDRCHQHFVAG</sequence>